<evidence type="ECO:0000256" key="1">
    <source>
        <dbReference type="ARBA" id="ARBA00010617"/>
    </source>
</evidence>
<evidence type="ECO:0000256" key="3">
    <source>
        <dbReference type="ARBA" id="ARBA00022723"/>
    </source>
</evidence>
<dbReference type="PROSITE" id="PS00086">
    <property type="entry name" value="CYTOCHROME_P450"/>
    <property type="match status" value="1"/>
</dbReference>
<evidence type="ECO:0000256" key="5">
    <source>
        <dbReference type="ARBA" id="ARBA00023004"/>
    </source>
</evidence>
<evidence type="ECO:0000256" key="6">
    <source>
        <dbReference type="ARBA" id="ARBA00023033"/>
    </source>
</evidence>
<feature type="compositionally biased region" description="Low complexity" evidence="9">
    <location>
        <begin position="70"/>
        <end position="81"/>
    </location>
</feature>
<comment type="similarity">
    <text evidence="1 8">Belongs to the cytochrome P450 family.</text>
</comment>
<evidence type="ECO:0000256" key="8">
    <source>
        <dbReference type="RuleBase" id="RU000461"/>
    </source>
</evidence>
<dbReference type="PRINTS" id="PR00385">
    <property type="entry name" value="P450"/>
</dbReference>
<evidence type="ECO:0000256" key="9">
    <source>
        <dbReference type="SAM" id="MobiDB-lite"/>
    </source>
</evidence>
<keyword evidence="11" id="KW-1185">Reference proteome</keyword>
<comment type="cofactor">
    <cofactor evidence="7">
        <name>heme</name>
        <dbReference type="ChEBI" id="CHEBI:30413"/>
    </cofactor>
</comment>
<accession>A0A383WF18</accession>
<feature type="binding site" description="axial binding residue" evidence="7">
    <location>
        <position position="483"/>
    </location>
    <ligand>
        <name>heme</name>
        <dbReference type="ChEBI" id="CHEBI:30413"/>
    </ligand>
    <ligandPart>
        <name>Fe</name>
        <dbReference type="ChEBI" id="CHEBI:18248"/>
    </ligandPart>
</feature>
<dbReference type="Proteomes" id="UP000256970">
    <property type="component" value="Unassembled WGS sequence"/>
</dbReference>
<dbReference type="Gene3D" id="1.10.630.10">
    <property type="entry name" value="Cytochrome P450"/>
    <property type="match status" value="1"/>
</dbReference>
<evidence type="ECO:0000313" key="10">
    <source>
        <dbReference type="EMBL" id="SZX76205.1"/>
    </source>
</evidence>
<dbReference type="PRINTS" id="PR00463">
    <property type="entry name" value="EP450I"/>
</dbReference>
<dbReference type="Pfam" id="PF00067">
    <property type="entry name" value="p450"/>
    <property type="match status" value="1"/>
</dbReference>
<dbReference type="GO" id="GO:0016125">
    <property type="term" value="P:sterol metabolic process"/>
    <property type="evidence" value="ECO:0007669"/>
    <property type="project" value="TreeGrafter"/>
</dbReference>
<dbReference type="GO" id="GO:0016705">
    <property type="term" value="F:oxidoreductase activity, acting on paired donors, with incorporation or reduction of molecular oxygen"/>
    <property type="evidence" value="ECO:0007669"/>
    <property type="project" value="InterPro"/>
</dbReference>
<gene>
    <name evidence="10" type="ORF">BQ4739_LOCUS16566</name>
</gene>
<feature type="region of interest" description="Disordered" evidence="9">
    <location>
        <begin position="58"/>
        <end position="81"/>
    </location>
</feature>
<dbReference type="SUPFAM" id="SSF48264">
    <property type="entry name" value="Cytochrome P450"/>
    <property type="match status" value="1"/>
</dbReference>
<dbReference type="InterPro" id="IPR036396">
    <property type="entry name" value="Cyt_P450_sf"/>
</dbReference>
<keyword evidence="2 7" id="KW-0349">Heme</keyword>
<evidence type="ECO:0000313" key="11">
    <source>
        <dbReference type="Proteomes" id="UP000256970"/>
    </source>
</evidence>
<feature type="region of interest" description="Disordered" evidence="9">
    <location>
        <begin position="1"/>
        <end position="22"/>
    </location>
</feature>
<dbReference type="GO" id="GO:0004497">
    <property type="term" value="F:monooxygenase activity"/>
    <property type="evidence" value="ECO:0007669"/>
    <property type="project" value="UniProtKB-KW"/>
</dbReference>
<keyword evidence="3 7" id="KW-0479">Metal-binding</keyword>
<protein>
    <recommendedName>
        <fullName evidence="12">Cytochrome P450</fullName>
    </recommendedName>
</protein>
<dbReference type="InterPro" id="IPR017972">
    <property type="entry name" value="Cyt_P450_CS"/>
</dbReference>
<keyword evidence="6 8" id="KW-0503">Monooxygenase</keyword>
<keyword evidence="5 7" id="KW-0408">Iron</keyword>
<dbReference type="PANTHER" id="PTHR24286:SF384">
    <property type="entry name" value="P450, PUTATIVE (EUROFUNG)-RELATED"/>
    <property type="match status" value="1"/>
</dbReference>
<dbReference type="AlphaFoldDB" id="A0A383WF18"/>
<sequence>MDTYSSQQSALRSSGTRSCTVSRQCLARAPTTASLWTRRAARAARGIRVHAATSAAEELADDGVSLPTTSSSSSSSSSGSNSAGSSCPFLAGLPSPPAAGSPWYTRLQQLSHPEQWQRAALGSHSMVSVPSQLGLPAACLLGTAELAKTVLAGEGDITLQGVQRNYGFATLVGQHSLLMVQEPRHKYLRNLIMPAFSPEAIERLTPRMVAVVSRYLDAWAAAGTPVLAAEELKALTFDFIYAVILGRDYEQQQLQHMRQLYGTWAAGLQDWPFLQLPFTRFGKAMAAREQLMELFKAAIAETRALLQQGQEVPGILASLVSAVDEEGNRLSEVELCDNLMLLILAGHDTSSVTLTNILAHLHNRPAAMQQLRQEQQALLARHGSQLSTGVLREMPYAEAVIRETLRLRNVIPGLHRVAARDIELGGYAVPAGTMLYSPLHLLNKADPRWTDDDIEAFRPERMMTAEGQKGGWQMSFGHGPRFCAGYLVAMAEMKVLLALLARGYEFSCNTDTQWVQQVGQVPVNNLPMTVTRRRDAAAAT</sequence>
<evidence type="ECO:0000256" key="7">
    <source>
        <dbReference type="PIRSR" id="PIRSR602401-1"/>
    </source>
</evidence>
<dbReference type="GO" id="GO:0020037">
    <property type="term" value="F:heme binding"/>
    <property type="evidence" value="ECO:0007669"/>
    <property type="project" value="InterPro"/>
</dbReference>
<reference evidence="10 11" key="1">
    <citation type="submission" date="2016-10" db="EMBL/GenBank/DDBJ databases">
        <authorList>
            <person name="Cai Z."/>
        </authorList>
    </citation>
    <scope>NUCLEOTIDE SEQUENCE [LARGE SCALE GENOMIC DNA]</scope>
</reference>
<organism evidence="10 11">
    <name type="scientific">Tetradesmus obliquus</name>
    <name type="common">Green alga</name>
    <name type="synonym">Acutodesmus obliquus</name>
    <dbReference type="NCBI Taxonomy" id="3088"/>
    <lineage>
        <taxon>Eukaryota</taxon>
        <taxon>Viridiplantae</taxon>
        <taxon>Chlorophyta</taxon>
        <taxon>core chlorophytes</taxon>
        <taxon>Chlorophyceae</taxon>
        <taxon>CS clade</taxon>
        <taxon>Sphaeropleales</taxon>
        <taxon>Scenedesmaceae</taxon>
        <taxon>Tetradesmus</taxon>
    </lineage>
</organism>
<evidence type="ECO:0008006" key="12">
    <source>
        <dbReference type="Google" id="ProtNLM"/>
    </source>
</evidence>
<keyword evidence="4 8" id="KW-0560">Oxidoreductase</keyword>
<dbReference type="EMBL" id="FNXT01001251">
    <property type="protein sequence ID" value="SZX76205.1"/>
    <property type="molecule type" value="Genomic_DNA"/>
</dbReference>
<dbReference type="InterPro" id="IPR002401">
    <property type="entry name" value="Cyt_P450_E_grp-I"/>
</dbReference>
<evidence type="ECO:0000256" key="2">
    <source>
        <dbReference type="ARBA" id="ARBA00022617"/>
    </source>
</evidence>
<name>A0A383WF18_TETOB</name>
<evidence type="ECO:0000256" key="4">
    <source>
        <dbReference type="ARBA" id="ARBA00023002"/>
    </source>
</evidence>
<dbReference type="PANTHER" id="PTHR24286">
    <property type="entry name" value="CYTOCHROME P450 26"/>
    <property type="match status" value="1"/>
</dbReference>
<proteinExistence type="inferred from homology"/>
<dbReference type="GO" id="GO:0005506">
    <property type="term" value="F:iron ion binding"/>
    <property type="evidence" value="ECO:0007669"/>
    <property type="project" value="InterPro"/>
</dbReference>
<dbReference type="InterPro" id="IPR001128">
    <property type="entry name" value="Cyt_P450"/>
</dbReference>
<dbReference type="STRING" id="3088.A0A383WF18"/>